<accession>A0A2V0PJ97</accession>
<feature type="region of interest" description="Disordered" evidence="1">
    <location>
        <begin position="103"/>
        <end position="127"/>
    </location>
</feature>
<name>A0A2V0PJ97_9CHLO</name>
<dbReference type="AlphaFoldDB" id="A0A2V0PJ97"/>
<evidence type="ECO:0000313" key="3">
    <source>
        <dbReference type="Proteomes" id="UP000247498"/>
    </source>
</evidence>
<organism evidence="2 3">
    <name type="scientific">Raphidocelis subcapitata</name>
    <dbReference type="NCBI Taxonomy" id="307507"/>
    <lineage>
        <taxon>Eukaryota</taxon>
        <taxon>Viridiplantae</taxon>
        <taxon>Chlorophyta</taxon>
        <taxon>core chlorophytes</taxon>
        <taxon>Chlorophyceae</taxon>
        <taxon>CS clade</taxon>
        <taxon>Sphaeropleales</taxon>
        <taxon>Selenastraceae</taxon>
        <taxon>Raphidocelis</taxon>
    </lineage>
</organism>
<protein>
    <submittedName>
        <fullName evidence="2">Uncharacterized protein</fullName>
    </submittedName>
</protein>
<dbReference type="EMBL" id="BDRX01000092">
    <property type="protein sequence ID" value="GBF97115.1"/>
    <property type="molecule type" value="Genomic_DNA"/>
</dbReference>
<dbReference type="OrthoDB" id="538747at2759"/>
<dbReference type="InParanoid" id="A0A2V0PJ97"/>
<reference evidence="2 3" key="1">
    <citation type="journal article" date="2018" name="Sci. Rep.">
        <title>Raphidocelis subcapitata (=Pseudokirchneriella subcapitata) provides an insight into genome evolution and environmental adaptations in the Sphaeropleales.</title>
        <authorList>
            <person name="Suzuki S."/>
            <person name="Yamaguchi H."/>
            <person name="Nakajima N."/>
            <person name="Kawachi M."/>
        </authorList>
    </citation>
    <scope>NUCLEOTIDE SEQUENCE [LARGE SCALE GENOMIC DNA]</scope>
    <source>
        <strain evidence="2 3">NIES-35</strain>
    </source>
</reference>
<evidence type="ECO:0000256" key="1">
    <source>
        <dbReference type="SAM" id="MobiDB-lite"/>
    </source>
</evidence>
<evidence type="ECO:0000313" key="2">
    <source>
        <dbReference type="EMBL" id="GBF97115.1"/>
    </source>
</evidence>
<sequence>MQLLASKPAPSTGAQTAQKRPPAAIMGRRTVAAALLGALGGIAARPALAEGHAGGMAISITRADRSVKEYMERRDEAARNKCAGGMFDCDGDRREFAQKQWKDFLDSGGVPKRVREGQGKGKGPRSF</sequence>
<proteinExistence type="predicted"/>
<feature type="region of interest" description="Disordered" evidence="1">
    <location>
        <begin position="1"/>
        <end position="23"/>
    </location>
</feature>
<comment type="caution">
    <text evidence="2">The sequence shown here is derived from an EMBL/GenBank/DDBJ whole genome shotgun (WGS) entry which is preliminary data.</text>
</comment>
<gene>
    <name evidence="2" type="ORF">Rsub_10126</name>
</gene>
<keyword evidence="3" id="KW-1185">Reference proteome</keyword>
<dbReference type="Proteomes" id="UP000247498">
    <property type="component" value="Unassembled WGS sequence"/>
</dbReference>